<dbReference type="Proteomes" id="UP000286997">
    <property type="component" value="Unassembled WGS sequence"/>
</dbReference>
<evidence type="ECO:0000256" key="1">
    <source>
        <dbReference type="ARBA" id="ARBA00022617"/>
    </source>
</evidence>
<dbReference type="GO" id="GO:0009055">
    <property type="term" value="F:electron transfer activity"/>
    <property type="evidence" value="ECO:0007669"/>
    <property type="project" value="InterPro"/>
</dbReference>
<proteinExistence type="predicted"/>
<dbReference type="InterPro" id="IPR036909">
    <property type="entry name" value="Cyt_c-like_dom_sf"/>
</dbReference>
<dbReference type="AlphaFoldDB" id="A0A3S2XIR6"/>
<dbReference type="PANTHER" id="PTHR40394:SF2">
    <property type="entry name" value="QUINOL:CYTOCHROME C OXIDOREDUCTASE MEMBRANE PROTEIN"/>
    <property type="match status" value="1"/>
</dbReference>
<dbReference type="OrthoDB" id="335174at2"/>
<evidence type="ECO:0000313" key="7">
    <source>
        <dbReference type="EMBL" id="RVU15811.1"/>
    </source>
</evidence>
<protein>
    <submittedName>
        <fullName evidence="7">Cytochrome c</fullName>
    </submittedName>
</protein>
<evidence type="ECO:0000256" key="2">
    <source>
        <dbReference type="ARBA" id="ARBA00022723"/>
    </source>
</evidence>
<keyword evidence="2 4" id="KW-0479">Metal-binding</keyword>
<feature type="signal peptide" evidence="5">
    <location>
        <begin position="1"/>
        <end position="23"/>
    </location>
</feature>
<keyword evidence="3 4" id="KW-0408">Iron</keyword>
<keyword evidence="1 4" id="KW-0349">Heme</keyword>
<name>A0A3S2XIR6_9HYPH</name>
<dbReference type="PROSITE" id="PS51007">
    <property type="entry name" value="CYTC"/>
    <property type="match status" value="1"/>
</dbReference>
<dbReference type="Pfam" id="PF13442">
    <property type="entry name" value="Cytochrome_CBB3"/>
    <property type="match status" value="1"/>
</dbReference>
<keyword evidence="8" id="KW-1185">Reference proteome</keyword>
<dbReference type="InterPro" id="IPR009056">
    <property type="entry name" value="Cyt_c-like_dom"/>
</dbReference>
<dbReference type="SUPFAM" id="SSF46626">
    <property type="entry name" value="Cytochrome c"/>
    <property type="match status" value="1"/>
</dbReference>
<evidence type="ECO:0000256" key="3">
    <source>
        <dbReference type="ARBA" id="ARBA00023004"/>
    </source>
</evidence>
<dbReference type="PANTHER" id="PTHR40394">
    <property type="entry name" value="LIPOPROTEIN-RELATED"/>
    <property type="match status" value="1"/>
</dbReference>
<sequence length="176" mass="18545">MSARLLPLLVLPLLAACDGADMASQPKAKTWDANAFFPQGQTMRPPVPGTVPRAEPGRPVPEPAIIDAAMLERGRERYGVFCTPCHGAGGDGDGLIVGRGFPRPPSLHDPRLRAAPARHFYEVVSAGKGTMASYAAQVPPADRWAITAYVRALQLSRDAAVASLPAADRAALDGAR</sequence>
<accession>A0A3S2XIR6</accession>
<dbReference type="GO" id="GO:0020037">
    <property type="term" value="F:heme binding"/>
    <property type="evidence" value="ECO:0007669"/>
    <property type="project" value="InterPro"/>
</dbReference>
<dbReference type="EMBL" id="SACP01000019">
    <property type="protein sequence ID" value="RVU15811.1"/>
    <property type="molecule type" value="Genomic_DNA"/>
</dbReference>
<comment type="caution">
    <text evidence="7">The sequence shown here is derived from an EMBL/GenBank/DDBJ whole genome shotgun (WGS) entry which is preliminary data.</text>
</comment>
<feature type="domain" description="Cytochrome c" evidence="6">
    <location>
        <begin position="69"/>
        <end position="154"/>
    </location>
</feature>
<reference evidence="7 8" key="1">
    <citation type="submission" date="2019-01" db="EMBL/GenBank/DDBJ databases">
        <authorList>
            <person name="Chen W.-M."/>
        </authorList>
    </citation>
    <scope>NUCLEOTIDE SEQUENCE [LARGE SCALE GENOMIC DNA]</scope>
    <source>
        <strain evidence="7 8">TER-1</strain>
    </source>
</reference>
<gene>
    <name evidence="7" type="ORF">EOE48_18625</name>
</gene>
<organism evidence="7 8">
    <name type="scientific">Methylobacterium oryzihabitans</name>
    <dbReference type="NCBI Taxonomy" id="2499852"/>
    <lineage>
        <taxon>Bacteria</taxon>
        <taxon>Pseudomonadati</taxon>
        <taxon>Pseudomonadota</taxon>
        <taxon>Alphaproteobacteria</taxon>
        <taxon>Hyphomicrobiales</taxon>
        <taxon>Methylobacteriaceae</taxon>
        <taxon>Methylobacterium</taxon>
    </lineage>
</organism>
<evidence type="ECO:0000313" key="8">
    <source>
        <dbReference type="Proteomes" id="UP000286997"/>
    </source>
</evidence>
<evidence type="ECO:0000259" key="6">
    <source>
        <dbReference type="PROSITE" id="PS51007"/>
    </source>
</evidence>
<dbReference type="PROSITE" id="PS51257">
    <property type="entry name" value="PROKAR_LIPOPROTEIN"/>
    <property type="match status" value="1"/>
</dbReference>
<dbReference type="Gene3D" id="1.10.760.10">
    <property type="entry name" value="Cytochrome c-like domain"/>
    <property type="match status" value="1"/>
</dbReference>
<dbReference type="RefSeq" id="WP_127731893.1">
    <property type="nucleotide sequence ID" value="NZ_SACP01000019.1"/>
</dbReference>
<evidence type="ECO:0000256" key="4">
    <source>
        <dbReference type="PROSITE-ProRule" id="PRU00433"/>
    </source>
</evidence>
<evidence type="ECO:0000256" key="5">
    <source>
        <dbReference type="SAM" id="SignalP"/>
    </source>
</evidence>
<feature type="chain" id="PRO_5018546394" evidence="5">
    <location>
        <begin position="24"/>
        <end position="176"/>
    </location>
</feature>
<dbReference type="GO" id="GO:0046872">
    <property type="term" value="F:metal ion binding"/>
    <property type="evidence" value="ECO:0007669"/>
    <property type="project" value="UniProtKB-KW"/>
</dbReference>
<keyword evidence="5" id="KW-0732">Signal</keyword>